<dbReference type="AlphaFoldDB" id="A0A1I8F9I3"/>
<accession>A0A1I8F9I3</accession>
<evidence type="ECO:0000313" key="2">
    <source>
        <dbReference type="Proteomes" id="UP000095280"/>
    </source>
</evidence>
<reference evidence="3" key="1">
    <citation type="submission" date="2016-11" db="UniProtKB">
        <authorList>
            <consortium name="WormBaseParasite"/>
        </authorList>
    </citation>
    <scope>IDENTIFICATION</scope>
</reference>
<evidence type="ECO:0000313" key="3">
    <source>
        <dbReference type="WBParaSite" id="maker-unitig_24353-snap-gene-0.1-mRNA-1"/>
    </source>
</evidence>
<keyword evidence="2" id="KW-1185">Reference proteome</keyword>
<organism evidence="2 3">
    <name type="scientific">Macrostomum lignano</name>
    <dbReference type="NCBI Taxonomy" id="282301"/>
    <lineage>
        <taxon>Eukaryota</taxon>
        <taxon>Metazoa</taxon>
        <taxon>Spiralia</taxon>
        <taxon>Lophotrochozoa</taxon>
        <taxon>Platyhelminthes</taxon>
        <taxon>Rhabditophora</taxon>
        <taxon>Macrostomorpha</taxon>
        <taxon>Macrostomida</taxon>
        <taxon>Macrostomidae</taxon>
        <taxon>Macrostomum</taxon>
    </lineage>
</organism>
<proteinExistence type="predicted"/>
<dbReference type="Proteomes" id="UP000095280">
    <property type="component" value="Unplaced"/>
</dbReference>
<name>A0A1I8F9I3_9PLAT</name>
<sequence length="281" mass="30835">MHAARAAGGAGSCQNPPRAVQNVAERGRWSDQLMEAHRLYKEESGSAYAMAACFSAICFWPTPAMRSRGVLRSQRVLFSGPPAVVPAAAQSYAQARLKLADYHYYGPWRPGQPGAGRLSLPGRLRPARATRRPCSTWPICSERGLGLERDLHLAKRYYDQAAEASADAYMPVMLALCRLAWSLLWTICGAATTRWRTSSPCCPSQTSGHPPPCRRPSSSGPDSIRLGRLLMMKMENPPDSANQQRQYSMAAGSRSWDSLLLTVLCWHVRLPAHSIPQSGGQ</sequence>
<evidence type="ECO:0000256" key="1">
    <source>
        <dbReference type="SAM" id="MobiDB-lite"/>
    </source>
</evidence>
<protein>
    <submittedName>
        <fullName evidence="3">Death ligand signal enhancer</fullName>
    </submittedName>
</protein>
<dbReference type="WBParaSite" id="maker-unitig_24353-snap-gene-0.1-mRNA-1">
    <property type="protein sequence ID" value="maker-unitig_24353-snap-gene-0.1-mRNA-1"/>
    <property type="gene ID" value="maker-unitig_24353-snap-gene-0.1"/>
</dbReference>
<feature type="region of interest" description="Disordered" evidence="1">
    <location>
        <begin position="1"/>
        <end position="22"/>
    </location>
</feature>
<feature type="region of interest" description="Disordered" evidence="1">
    <location>
        <begin position="198"/>
        <end position="220"/>
    </location>
</feature>